<sequence length="154" mass="17444">MIASPEQRKDNILSSSHSCCNKHLIEIPVRDDDAPLAQFVVAFNGASWTDPVILDPTSRQRLNFLPLAVETMEPSPESLINEDPFRKPQPGMWGIMKSYYFTQRNCELQINFDVKKLKSDVSSPRDNLMQEAVYFACTVAMGRLGNYNSSPLYP</sequence>
<comment type="caution">
    <text evidence="1">The sequence shown here is derived from an EMBL/GenBank/DDBJ whole genome shotgun (WGS) entry which is preliminary data.</text>
</comment>
<keyword evidence="2" id="KW-1185">Reference proteome</keyword>
<protein>
    <submittedName>
        <fullName evidence="1">Uncharacterized protein</fullName>
    </submittedName>
</protein>
<reference evidence="1 2" key="2">
    <citation type="journal article" date="2022" name="Mol. Ecol. Resour.">
        <title>The genomes of chicory, endive, great burdock and yacon provide insights into Asteraceae paleo-polyploidization history and plant inulin production.</title>
        <authorList>
            <person name="Fan W."/>
            <person name="Wang S."/>
            <person name="Wang H."/>
            <person name="Wang A."/>
            <person name="Jiang F."/>
            <person name="Liu H."/>
            <person name="Zhao H."/>
            <person name="Xu D."/>
            <person name="Zhang Y."/>
        </authorList>
    </citation>
    <scope>NUCLEOTIDE SEQUENCE [LARGE SCALE GENOMIC DNA]</scope>
    <source>
        <strain evidence="2">cv. Yunnan</strain>
        <tissue evidence="1">Leaves</tissue>
    </source>
</reference>
<gene>
    <name evidence="1" type="ORF">L1987_44592</name>
</gene>
<name>A0ACB9GPP5_9ASTR</name>
<dbReference type="EMBL" id="CM042031">
    <property type="protein sequence ID" value="KAI3785474.1"/>
    <property type="molecule type" value="Genomic_DNA"/>
</dbReference>
<organism evidence="1 2">
    <name type="scientific">Smallanthus sonchifolius</name>
    <dbReference type="NCBI Taxonomy" id="185202"/>
    <lineage>
        <taxon>Eukaryota</taxon>
        <taxon>Viridiplantae</taxon>
        <taxon>Streptophyta</taxon>
        <taxon>Embryophyta</taxon>
        <taxon>Tracheophyta</taxon>
        <taxon>Spermatophyta</taxon>
        <taxon>Magnoliopsida</taxon>
        <taxon>eudicotyledons</taxon>
        <taxon>Gunneridae</taxon>
        <taxon>Pentapetalae</taxon>
        <taxon>asterids</taxon>
        <taxon>campanulids</taxon>
        <taxon>Asterales</taxon>
        <taxon>Asteraceae</taxon>
        <taxon>Asteroideae</taxon>
        <taxon>Heliantheae alliance</taxon>
        <taxon>Millerieae</taxon>
        <taxon>Smallanthus</taxon>
    </lineage>
</organism>
<evidence type="ECO:0000313" key="1">
    <source>
        <dbReference type="EMBL" id="KAI3785474.1"/>
    </source>
</evidence>
<evidence type="ECO:0000313" key="2">
    <source>
        <dbReference type="Proteomes" id="UP001056120"/>
    </source>
</evidence>
<dbReference type="Proteomes" id="UP001056120">
    <property type="component" value="Linkage Group LG14"/>
</dbReference>
<reference evidence="2" key="1">
    <citation type="journal article" date="2022" name="Mol. Ecol. Resour.">
        <title>The genomes of chicory, endive, great burdock and yacon provide insights into Asteraceae palaeo-polyploidization history and plant inulin production.</title>
        <authorList>
            <person name="Fan W."/>
            <person name="Wang S."/>
            <person name="Wang H."/>
            <person name="Wang A."/>
            <person name="Jiang F."/>
            <person name="Liu H."/>
            <person name="Zhao H."/>
            <person name="Xu D."/>
            <person name="Zhang Y."/>
        </authorList>
    </citation>
    <scope>NUCLEOTIDE SEQUENCE [LARGE SCALE GENOMIC DNA]</scope>
    <source>
        <strain evidence="2">cv. Yunnan</strain>
    </source>
</reference>
<accession>A0ACB9GPP5</accession>
<proteinExistence type="predicted"/>